<dbReference type="STRING" id="74649.A0A2P6Q5B3"/>
<dbReference type="Proteomes" id="UP000238479">
    <property type="component" value="Chromosome 5"/>
</dbReference>
<comment type="subcellular location">
    <subcellularLocation>
        <location evidence="1">Membrane</location>
    </subcellularLocation>
</comment>
<protein>
    <recommendedName>
        <fullName evidence="5">Late embryogenesis abundant protein, LEA-14</fullName>
    </recommendedName>
</protein>
<name>A0A2P6Q5B3_ROSCH</name>
<organism evidence="3 4">
    <name type="scientific">Rosa chinensis</name>
    <name type="common">China rose</name>
    <dbReference type="NCBI Taxonomy" id="74649"/>
    <lineage>
        <taxon>Eukaryota</taxon>
        <taxon>Viridiplantae</taxon>
        <taxon>Streptophyta</taxon>
        <taxon>Embryophyta</taxon>
        <taxon>Tracheophyta</taxon>
        <taxon>Spermatophyta</taxon>
        <taxon>Magnoliopsida</taxon>
        <taxon>eudicotyledons</taxon>
        <taxon>Gunneridae</taxon>
        <taxon>Pentapetalae</taxon>
        <taxon>rosids</taxon>
        <taxon>fabids</taxon>
        <taxon>Rosales</taxon>
        <taxon>Rosaceae</taxon>
        <taxon>Rosoideae</taxon>
        <taxon>Rosoideae incertae sedis</taxon>
        <taxon>Rosa</taxon>
    </lineage>
</organism>
<accession>A0A2P6Q5B3</accession>
<evidence type="ECO:0000256" key="2">
    <source>
        <dbReference type="ARBA" id="ARBA00023136"/>
    </source>
</evidence>
<keyword evidence="4" id="KW-1185">Reference proteome</keyword>
<dbReference type="InterPro" id="IPR044839">
    <property type="entry name" value="NDR1-like"/>
</dbReference>
<dbReference type="PANTHER" id="PTHR31415">
    <property type="entry name" value="OS05G0367900 PROTEIN"/>
    <property type="match status" value="1"/>
</dbReference>
<evidence type="ECO:0000313" key="4">
    <source>
        <dbReference type="Proteomes" id="UP000238479"/>
    </source>
</evidence>
<evidence type="ECO:0000256" key="1">
    <source>
        <dbReference type="ARBA" id="ARBA00004370"/>
    </source>
</evidence>
<evidence type="ECO:0008006" key="5">
    <source>
        <dbReference type="Google" id="ProtNLM"/>
    </source>
</evidence>
<sequence length="190" mass="21672">MCPKGKIMLCIILYLLLIGAVAVTLVKILLFNPPNLKVTVTNASLAQFNLRNNNDTLFYNIALTITTRNLNHPANKDVLYSRIEAIAKYRTESFAKWTLSSPPFKQHRKSTTILQYPAIQGQQPVRFSKSELSQFNRESVIGVYSIEVVVLMQIKGNTKSYNCEWICTLKIRMGSIQTPFEATQCFRTKY</sequence>
<reference evidence="3 4" key="1">
    <citation type="journal article" date="2018" name="Nat. Genet.">
        <title>The Rosa genome provides new insights in the design of modern roses.</title>
        <authorList>
            <person name="Bendahmane M."/>
        </authorList>
    </citation>
    <scope>NUCLEOTIDE SEQUENCE [LARGE SCALE GENOMIC DNA]</scope>
    <source>
        <strain evidence="4">cv. Old Blush</strain>
    </source>
</reference>
<dbReference type="PANTHER" id="PTHR31415:SF109">
    <property type="entry name" value="NDR1_HIN1-LIKE PROTEIN 10"/>
    <property type="match status" value="1"/>
</dbReference>
<dbReference type="GO" id="GO:0098542">
    <property type="term" value="P:defense response to other organism"/>
    <property type="evidence" value="ECO:0007669"/>
    <property type="project" value="InterPro"/>
</dbReference>
<dbReference type="GO" id="GO:0009506">
    <property type="term" value="C:plasmodesma"/>
    <property type="evidence" value="ECO:0007669"/>
    <property type="project" value="TreeGrafter"/>
</dbReference>
<dbReference type="AlphaFoldDB" id="A0A2P6Q5B3"/>
<proteinExistence type="predicted"/>
<dbReference type="GO" id="GO:0005886">
    <property type="term" value="C:plasma membrane"/>
    <property type="evidence" value="ECO:0007669"/>
    <property type="project" value="TreeGrafter"/>
</dbReference>
<gene>
    <name evidence="3" type="ORF">RchiOBHm_Chr5g0013231</name>
</gene>
<dbReference type="Gramene" id="PRQ29377">
    <property type="protein sequence ID" value="PRQ29377"/>
    <property type="gene ID" value="RchiOBHm_Chr5g0013231"/>
</dbReference>
<comment type="caution">
    <text evidence="3">The sequence shown here is derived from an EMBL/GenBank/DDBJ whole genome shotgun (WGS) entry which is preliminary data.</text>
</comment>
<keyword evidence="2" id="KW-0472">Membrane</keyword>
<evidence type="ECO:0000313" key="3">
    <source>
        <dbReference type="EMBL" id="PRQ29377.1"/>
    </source>
</evidence>
<dbReference type="EMBL" id="PDCK01000043">
    <property type="protein sequence ID" value="PRQ29377.1"/>
    <property type="molecule type" value="Genomic_DNA"/>
</dbReference>